<name>A0AA97FGY2_9MICO</name>
<dbReference type="InterPro" id="IPR013325">
    <property type="entry name" value="RNA_pol_sigma_r2"/>
</dbReference>
<dbReference type="AlphaFoldDB" id="A0AA97FGY2"/>
<evidence type="ECO:0000259" key="7">
    <source>
        <dbReference type="Pfam" id="PF04542"/>
    </source>
</evidence>
<dbReference type="PANTHER" id="PTHR43133">
    <property type="entry name" value="RNA POLYMERASE ECF-TYPE SIGMA FACTO"/>
    <property type="match status" value="1"/>
</dbReference>
<feature type="domain" description="RNA polymerase sigma-70 region 2" evidence="7">
    <location>
        <begin position="33"/>
        <end position="99"/>
    </location>
</feature>
<dbReference type="RefSeq" id="WP_317138372.1">
    <property type="nucleotide sequence ID" value="NZ_CP118157.1"/>
</dbReference>
<evidence type="ECO:0000256" key="3">
    <source>
        <dbReference type="ARBA" id="ARBA00023082"/>
    </source>
</evidence>
<dbReference type="Pfam" id="PF04542">
    <property type="entry name" value="Sigma70_r2"/>
    <property type="match status" value="1"/>
</dbReference>
<dbReference type="Proteomes" id="UP001305498">
    <property type="component" value="Chromosome"/>
</dbReference>
<dbReference type="NCBIfam" id="TIGR02937">
    <property type="entry name" value="sigma70-ECF"/>
    <property type="match status" value="1"/>
</dbReference>
<dbReference type="Gene3D" id="1.10.10.10">
    <property type="entry name" value="Winged helix-like DNA-binding domain superfamily/Winged helix DNA-binding domain"/>
    <property type="match status" value="1"/>
</dbReference>
<dbReference type="InterPro" id="IPR000838">
    <property type="entry name" value="RNA_pol_sigma70_ECF_CS"/>
</dbReference>
<dbReference type="InterPro" id="IPR013249">
    <property type="entry name" value="RNA_pol_sigma70_r4_t2"/>
</dbReference>
<dbReference type="Pfam" id="PF08281">
    <property type="entry name" value="Sigma70_r4_2"/>
    <property type="match status" value="1"/>
</dbReference>
<evidence type="ECO:0000256" key="4">
    <source>
        <dbReference type="ARBA" id="ARBA00023125"/>
    </source>
</evidence>
<organism evidence="9 10">
    <name type="scientific">Microbacterium betulae</name>
    <dbReference type="NCBI Taxonomy" id="2981139"/>
    <lineage>
        <taxon>Bacteria</taxon>
        <taxon>Bacillati</taxon>
        <taxon>Actinomycetota</taxon>
        <taxon>Actinomycetes</taxon>
        <taxon>Micrococcales</taxon>
        <taxon>Microbacteriaceae</taxon>
        <taxon>Microbacterium</taxon>
    </lineage>
</organism>
<keyword evidence="5 6" id="KW-0804">Transcription</keyword>
<dbReference type="InterPro" id="IPR007627">
    <property type="entry name" value="RNA_pol_sigma70_r2"/>
</dbReference>
<dbReference type="InterPro" id="IPR036388">
    <property type="entry name" value="WH-like_DNA-bd_sf"/>
</dbReference>
<protein>
    <recommendedName>
        <fullName evidence="6">RNA polymerase sigma factor</fullName>
    </recommendedName>
</protein>
<evidence type="ECO:0000313" key="9">
    <source>
        <dbReference type="EMBL" id="WOF21894.1"/>
    </source>
</evidence>
<evidence type="ECO:0000256" key="5">
    <source>
        <dbReference type="ARBA" id="ARBA00023163"/>
    </source>
</evidence>
<proteinExistence type="inferred from homology"/>
<keyword evidence="4 6" id="KW-0238">DNA-binding</keyword>
<gene>
    <name evidence="9" type="ORF">N8K70_10910</name>
</gene>
<evidence type="ECO:0000256" key="6">
    <source>
        <dbReference type="RuleBase" id="RU000716"/>
    </source>
</evidence>
<dbReference type="GO" id="GO:0016987">
    <property type="term" value="F:sigma factor activity"/>
    <property type="evidence" value="ECO:0007669"/>
    <property type="project" value="UniProtKB-KW"/>
</dbReference>
<dbReference type="PANTHER" id="PTHR43133:SF8">
    <property type="entry name" value="RNA POLYMERASE SIGMA FACTOR HI_1459-RELATED"/>
    <property type="match status" value="1"/>
</dbReference>
<dbReference type="SUPFAM" id="SSF88659">
    <property type="entry name" value="Sigma3 and sigma4 domains of RNA polymerase sigma factors"/>
    <property type="match status" value="1"/>
</dbReference>
<accession>A0AA97FGY2</accession>
<dbReference type="GO" id="GO:0006352">
    <property type="term" value="P:DNA-templated transcription initiation"/>
    <property type="evidence" value="ECO:0007669"/>
    <property type="project" value="InterPro"/>
</dbReference>
<evidence type="ECO:0000259" key="8">
    <source>
        <dbReference type="Pfam" id="PF08281"/>
    </source>
</evidence>
<evidence type="ECO:0000256" key="1">
    <source>
        <dbReference type="ARBA" id="ARBA00010641"/>
    </source>
</evidence>
<feature type="domain" description="RNA polymerase sigma factor 70 region 4 type 2" evidence="8">
    <location>
        <begin position="128"/>
        <end position="179"/>
    </location>
</feature>
<keyword evidence="2 6" id="KW-0805">Transcription regulation</keyword>
<evidence type="ECO:0000256" key="2">
    <source>
        <dbReference type="ARBA" id="ARBA00023015"/>
    </source>
</evidence>
<dbReference type="EMBL" id="CP118157">
    <property type="protein sequence ID" value="WOF21894.1"/>
    <property type="molecule type" value="Genomic_DNA"/>
</dbReference>
<keyword evidence="10" id="KW-1185">Reference proteome</keyword>
<dbReference type="PROSITE" id="PS01063">
    <property type="entry name" value="SIGMA70_ECF"/>
    <property type="match status" value="1"/>
</dbReference>
<reference evidence="9 10" key="1">
    <citation type="submission" date="2023-02" db="EMBL/GenBank/DDBJ databases">
        <title>Microbacterium betulae sp. nov., isolated from birch wood.</title>
        <authorList>
            <person name="Pasciak M."/>
            <person name="Pawlik K.J."/>
            <person name="Martynowski D."/>
            <person name="Laczmanski L."/>
            <person name="Ciekot J."/>
            <person name="Szponar B."/>
            <person name="Wojcik-Fatla A."/>
            <person name="Mackiewicz B."/>
            <person name="Farian E."/>
            <person name="Cholewa G."/>
            <person name="Cholewa A."/>
            <person name="Dutkiewicz J."/>
        </authorList>
    </citation>
    <scope>NUCLEOTIDE SEQUENCE [LARGE SCALE GENOMIC DNA]</scope>
    <source>
        <strain evidence="9 10">AB</strain>
    </source>
</reference>
<dbReference type="InterPro" id="IPR013324">
    <property type="entry name" value="RNA_pol_sigma_r3/r4-like"/>
</dbReference>
<dbReference type="GO" id="GO:0006950">
    <property type="term" value="P:response to stress"/>
    <property type="evidence" value="ECO:0007669"/>
    <property type="project" value="UniProtKB-ARBA"/>
</dbReference>
<dbReference type="SUPFAM" id="SSF88946">
    <property type="entry name" value="Sigma2 domain of RNA polymerase sigma factors"/>
    <property type="match status" value="1"/>
</dbReference>
<dbReference type="InterPro" id="IPR039425">
    <property type="entry name" value="RNA_pol_sigma-70-like"/>
</dbReference>
<dbReference type="GO" id="GO:0003677">
    <property type="term" value="F:DNA binding"/>
    <property type="evidence" value="ECO:0007669"/>
    <property type="project" value="UniProtKB-KW"/>
</dbReference>
<dbReference type="CDD" id="cd06171">
    <property type="entry name" value="Sigma70_r4"/>
    <property type="match status" value="1"/>
</dbReference>
<dbReference type="Gene3D" id="1.10.1740.10">
    <property type="match status" value="1"/>
</dbReference>
<dbReference type="InterPro" id="IPR014284">
    <property type="entry name" value="RNA_pol_sigma-70_dom"/>
</dbReference>
<sequence length="188" mass="20746">MGGEHVRSLLDHADDGIVAGRAADGDQAAFAVLVRRYTPMMRACIRRMLRGTADVDDVVQEAFIAAWRGLPGLEDPAAVKSWLMRIVSRKAVDRIRAERPRADVDDAELPAPADASPPRVAEAHEELEALGDALRELPVAQRECWVLRELAGLTYDEVAEEMSVPVTTVRGLLARARKDVIARMADWR</sequence>
<keyword evidence="3 6" id="KW-0731">Sigma factor</keyword>
<evidence type="ECO:0000313" key="10">
    <source>
        <dbReference type="Proteomes" id="UP001305498"/>
    </source>
</evidence>
<dbReference type="KEGG" id="mbet:N8K70_10910"/>
<comment type="similarity">
    <text evidence="1 6">Belongs to the sigma-70 factor family. ECF subfamily.</text>
</comment>